<keyword evidence="4" id="KW-1185">Reference proteome</keyword>
<evidence type="ECO:0000256" key="1">
    <source>
        <dbReference type="SAM" id="MobiDB-lite"/>
    </source>
</evidence>
<reference evidence="3 4" key="1">
    <citation type="submission" date="2019-04" db="EMBL/GenBank/DDBJ databases">
        <authorList>
            <person name="Jiang L."/>
        </authorList>
    </citation>
    <scope>NUCLEOTIDE SEQUENCE [LARGE SCALE GENOMIC DNA]</scope>
    <source>
        <strain evidence="3 4">YIM 131853</strain>
    </source>
</reference>
<feature type="region of interest" description="Disordered" evidence="1">
    <location>
        <begin position="113"/>
        <end position="145"/>
    </location>
</feature>
<organism evidence="3 4">
    <name type="scientific">Naasia lichenicola</name>
    <dbReference type="NCBI Taxonomy" id="2565933"/>
    <lineage>
        <taxon>Bacteria</taxon>
        <taxon>Bacillati</taxon>
        <taxon>Actinomycetota</taxon>
        <taxon>Actinomycetes</taxon>
        <taxon>Micrococcales</taxon>
        <taxon>Microbacteriaceae</taxon>
        <taxon>Naasia</taxon>
    </lineage>
</organism>
<keyword evidence="2" id="KW-0472">Membrane</keyword>
<evidence type="ECO:0000313" key="3">
    <source>
        <dbReference type="EMBL" id="THG28706.1"/>
    </source>
</evidence>
<dbReference type="Proteomes" id="UP000309133">
    <property type="component" value="Unassembled WGS sequence"/>
</dbReference>
<keyword evidence="2" id="KW-0812">Transmembrane</keyword>
<dbReference type="AlphaFoldDB" id="A0A4S4FI12"/>
<comment type="caution">
    <text evidence="3">The sequence shown here is derived from an EMBL/GenBank/DDBJ whole genome shotgun (WGS) entry which is preliminary data.</text>
</comment>
<sequence>MTEPDDAYEHAIRDPAFRARFAAAYRGEHNALDALWWMVHPLEPSPRGLIAPAALRRDLQRAVYSAKSAEPAGSNGSNAAAESLHALEASIAAERVEVSRALELVDVEDSILDAPSAPDVDGDQGAGGGTEERAFGGRGDVPADELPRRRGAIRRPLLVALLLVGAIAIGASGLLLRPVVDSAFAEPVEAADVAIFDRAQQPSDLPSETAITELAYADIAIDSLRRLSLNPSIAAPEPTNRAYLARDLTDRVCLFVLDDVVAFAMGCVTEEQFRVDGLRVVWTTSERLRLGGDPEDATRSVTVAPNGSVVSTLAPRFPASTGYRSSING</sequence>
<name>A0A4S4FI12_9MICO</name>
<protein>
    <submittedName>
        <fullName evidence="3">Uncharacterized protein</fullName>
    </submittedName>
</protein>
<accession>A0A4S4FI12</accession>
<dbReference type="EMBL" id="SSSM01000006">
    <property type="protein sequence ID" value="THG28706.1"/>
    <property type="molecule type" value="Genomic_DNA"/>
</dbReference>
<evidence type="ECO:0000256" key="2">
    <source>
        <dbReference type="SAM" id="Phobius"/>
    </source>
</evidence>
<feature type="transmembrane region" description="Helical" evidence="2">
    <location>
        <begin position="157"/>
        <end position="176"/>
    </location>
</feature>
<proteinExistence type="predicted"/>
<evidence type="ECO:0000313" key="4">
    <source>
        <dbReference type="Proteomes" id="UP000309133"/>
    </source>
</evidence>
<keyword evidence="2" id="KW-1133">Transmembrane helix</keyword>
<gene>
    <name evidence="3" type="ORF">E6C64_18160</name>
</gene>
<dbReference type="OrthoDB" id="5126396at2"/>
<dbReference type="RefSeq" id="WP_136429147.1">
    <property type="nucleotide sequence ID" value="NZ_SSSM01000006.1"/>
</dbReference>